<feature type="transmembrane region" description="Helical" evidence="1">
    <location>
        <begin position="93"/>
        <end position="116"/>
    </location>
</feature>
<keyword evidence="1" id="KW-0472">Membrane</keyword>
<feature type="transmembrane region" description="Helical" evidence="1">
    <location>
        <begin position="12"/>
        <end position="39"/>
    </location>
</feature>
<dbReference type="PANTHER" id="PTHR36694:SF11">
    <property type="entry name" value="LP21121P-RELATED"/>
    <property type="match status" value="1"/>
</dbReference>
<dbReference type="GeneID" id="117565571"/>
<sequence length="210" mass="23108">MIKPLEKVGFLELHTAGFIIGVLGVIGSVFLFCIGAVYVAAENGEESRSYDQFEAVTTITGGVFMGVSILLVVISGLLIYGIKQNRHSMLLPWLVISTLGVVLSCFQLLICLWDFVALSHNFLIFLLQVFFTGLNIYIYYVIFSLYTHMKMDCGNGRVLTPPPAAAVSLQQTDPPAYSPNAEYPTNAAYPTNAVYPPIAYPTTYPTYNKV</sequence>
<gene>
    <name evidence="3" type="primary">LOC117565571</name>
</gene>
<name>A0A9C6SS94_DROAB</name>
<protein>
    <submittedName>
        <fullName evidence="3">Uncharacterized protein LOC117565571</fullName>
    </submittedName>
</protein>
<reference evidence="3" key="1">
    <citation type="submission" date="2025-08" db="UniProtKB">
        <authorList>
            <consortium name="RefSeq"/>
        </authorList>
    </citation>
    <scope>IDENTIFICATION</scope>
    <source>
        <strain evidence="3">15112-1751.03</strain>
        <tissue evidence="3">Whole Adult</tissue>
    </source>
</reference>
<accession>A0A9C6SS94</accession>
<feature type="transmembrane region" description="Helical" evidence="1">
    <location>
        <begin position="122"/>
        <end position="142"/>
    </location>
</feature>
<keyword evidence="2" id="KW-1185">Reference proteome</keyword>
<evidence type="ECO:0000313" key="2">
    <source>
        <dbReference type="Proteomes" id="UP000515160"/>
    </source>
</evidence>
<evidence type="ECO:0000256" key="1">
    <source>
        <dbReference type="SAM" id="Phobius"/>
    </source>
</evidence>
<dbReference type="Pfam" id="PF15860">
    <property type="entry name" value="DUF4728"/>
    <property type="match status" value="1"/>
</dbReference>
<proteinExistence type="predicted"/>
<dbReference type="AlphaFoldDB" id="A0A9C6SS94"/>
<evidence type="ECO:0000313" key="3">
    <source>
        <dbReference type="RefSeq" id="XP_051858139.1"/>
    </source>
</evidence>
<keyword evidence="1" id="KW-1133">Transmembrane helix</keyword>
<dbReference type="PANTHER" id="PTHR36694">
    <property type="entry name" value="PASIFLORA 1, ISOFORM A-RELATED"/>
    <property type="match status" value="1"/>
</dbReference>
<dbReference type="RefSeq" id="XP_051858139.1">
    <property type="nucleotide sequence ID" value="XM_052002179.1"/>
</dbReference>
<keyword evidence="1" id="KW-0812">Transmembrane</keyword>
<dbReference type="Proteomes" id="UP000515160">
    <property type="component" value="Chromosome 2L"/>
</dbReference>
<dbReference type="InterPro" id="IPR031720">
    <property type="entry name" value="DUF4728"/>
</dbReference>
<feature type="transmembrane region" description="Helical" evidence="1">
    <location>
        <begin position="59"/>
        <end position="81"/>
    </location>
</feature>
<organism evidence="2 3">
    <name type="scientific">Drosophila albomicans</name>
    <name type="common">Fruit fly</name>
    <dbReference type="NCBI Taxonomy" id="7291"/>
    <lineage>
        <taxon>Eukaryota</taxon>
        <taxon>Metazoa</taxon>
        <taxon>Ecdysozoa</taxon>
        <taxon>Arthropoda</taxon>
        <taxon>Hexapoda</taxon>
        <taxon>Insecta</taxon>
        <taxon>Pterygota</taxon>
        <taxon>Neoptera</taxon>
        <taxon>Endopterygota</taxon>
        <taxon>Diptera</taxon>
        <taxon>Brachycera</taxon>
        <taxon>Muscomorpha</taxon>
        <taxon>Ephydroidea</taxon>
        <taxon>Drosophilidae</taxon>
        <taxon>Drosophila</taxon>
    </lineage>
</organism>